<comment type="similarity">
    <text evidence="1">Belongs to the FemABX family.</text>
</comment>
<dbReference type="Gene3D" id="3.40.630.30">
    <property type="match status" value="1"/>
</dbReference>
<keyword evidence="5" id="KW-0012">Acyltransferase</keyword>
<proteinExistence type="inferred from homology"/>
<evidence type="ECO:0000256" key="1">
    <source>
        <dbReference type="ARBA" id="ARBA00009943"/>
    </source>
</evidence>
<gene>
    <name evidence="7" type="ORF">UU41_C0001G0041</name>
</gene>
<dbReference type="EMBL" id="LCAN01000001">
    <property type="protein sequence ID" value="KKR95051.1"/>
    <property type="molecule type" value="Genomic_DNA"/>
</dbReference>
<dbReference type="GO" id="GO:0016755">
    <property type="term" value="F:aminoacyltransferase activity"/>
    <property type="evidence" value="ECO:0007669"/>
    <property type="project" value="InterPro"/>
</dbReference>
<dbReference type="InterPro" id="IPR003447">
    <property type="entry name" value="FEMABX"/>
</dbReference>
<dbReference type="Proteomes" id="UP000034961">
    <property type="component" value="Unassembled WGS sequence"/>
</dbReference>
<reference evidence="7 8" key="1">
    <citation type="journal article" date="2015" name="Nature">
        <title>rRNA introns, odd ribosomes, and small enigmatic genomes across a large radiation of phyla.</title>
        <authorList>
            <person name="Brown C.T."/>
            <person name="Hug L.A."/>
            <person name="Thomas B.C."/>
            <person name="Sharon I."/>
            <person name="Castelle C.J."/>
            <person name="Singh A."/>
            <person name="Wilkins M.J."/>
            <person name="Williams K.H."/>
            <person name="Banfield J.F."/>
        </authorList>
    </citation>
    <scope>NUCLEOTIDE SEQUENCE [LARGE SCALE GENOMIC DNA]</scope>
</reference>
<dbReference type="GO" id="GO:0009252">
    <property type="term" value="P:peptidoglycan biosynthetic process"/>
    <property type="evidence" value="ECO:0007669"/>
    <property type="project" value="UniProtKB-KW"/>
</dbReference>
<dbReference type="SUPFAM" id="SSF55729">
    <property type="entry name" value="Acyl-CoA N-acyltransferases (Nat)"/>
    <property type="match status" value="2"/>
</dbReference>
<evidence type="ECO:0000256" key="6">
    <source>
        <dbReference type="ARBA" id="ARBA00023316"/>
    </source>
</evidence>
<dbReference type="Pfam" id="PF02388">
    <property type="entry name" value="FemAB"/>
    <property type="match status" value="2"/>
</dbReference>
<evidence type="ECO:0008006" key="9">
    <source>
        <dbReference type="Google" id="ProtNLM"/>
    </source>
</evidence>
<sequence length="355" mass="41538">MKYLIKDISNKKTWNKFVETVASESYFQSWEWGEVEMASGKTVWRLGIYEKVRVTNYLPRRPAGELRVENKNKTINKLIGVSQITKVKAKRGTFLYVRHGPVFKDWNNKIFAVWLEYLKDMARREGAVFIRISPLINPTYTTLLSEYSFRPAPIHSMDAEIVSVIDVLKSEVDLMKNMRKNTRNLIRKGLKMGIQIEKSSDISIFLKLYGETYSRHDFVPHQAVEDEFSIFSKQNKAVLLISRYEKTPIAAAIVSYFGNQAIYRHGASIKSSIPAAYVLQWEIIKRTKRRGLSYYNLFGIADTDRIDHPWWGLTLFKKGFGGETKKYLHAHDLPVSPWYWVNYLVETVRRIKRRY</sequence>
<comment type="caution">
    <text evidence="7">The sequence shown here is derived from an EMBL/GenBank/DDBJ whole genome shotgun (WGS) entry which is preliminary data.</text>
</comment>
<dbReference type="AlphaFoldDB" id="A0A0G0V5Q6"/>
<keyword evidence="4" id="KW-0573">Peptidoglycan synthesis</keyword>
<dbReference type="PANTHER" id="PTHR36174">
    <property type="entry name" value="LIPID II:GLYCINE GLYCYLTRANSFERASE"/>
    <property type="match status" value="1"/>
</dbReference>
<evidence type="ECO:0000313" key="8">
    <source>
        <dbReference type="Proteomes" id="UP000034961"/>
    </source>
</evidence>
<dbReference type="GO" id="GO:0008360">
    <property type="term" value="P:regulation of cell shape"/>
    <property type="evidence" value="ECO:0007669"/>
    <property type="project" value="UniProtKB-KW"/>
</dbReference>
<keyword evidence="3" id="KW-0133">Cell shape</keyword>
<evidence type="ECO:0000256" key="5">
    <source>
        <dbReference type="ARBA" id="ARBA00023315"/>
    </source>
</evidence>
<evidence type="ECO:0000256" key="3">
    <source>
        <dbReference type="ARBA" id="ARBA00022960"/>
    </source>
</evidence>
<evidence type="ECO:0000313" key="7">
    <source>
        <dbReference type="EMBL" id="KKR95051.1"/>
    </source>
</evidence>
<dbReference type="PROSITE" id="PS51191">
    <property type="entry name" value="FEMABX"/>
    <property type="match status" value="1"/>
</dbReference>
<keyword evidence="2" id="KW-0808">Transferase</keyword>
<accession>A0A0G0V5Q6</accession>
<dbReference type="InterPro" id="IPR050644">
    <property type="entry name" value="PG_Glycine_Bridge_Synth"/>
</dbReference>
<evidence type="ECO:0000256" key="4">
    <source>
        <dbReference type="ARBA" id="ARBA00022984"/>
    </source>
</evidence>
<organism evidence="7 8">
    <name type="scientific">Candidatus Roizmanbacteria bacterium GW2011_GWA1_41_13</name>
    <dbReference type="NCBI Taxonomy" id="1618474"/>
    <lineage>
        <taxon>Bacteria</taxon>
        <taxon>Candidatus Roizmaniibacteriota</taxon>
    </lineage>
</organism>
<name>A0A0G0V5Q6_9BACT</name>
<dbReference type="GO" id="GO:0071555">
    <property type="term" value="P:cell wall organization"/>
    <property type="evidence" value="ECO:0007669"/>
    <property type="project" value="UniProtKB-KW"/>
</dbReference>
<protein>
    <recommendedName>
        <fullName evidence="9">Methicillin resistance protein</fullName>
    </recommendedName>
</protein>
<dbReference type="PANTHER" id="PTHR36174:SF1">
    <property type="entry name" value="LIPID II:GLYCINE GLYCYLTRANSFERASE"/>
    <property type="match status" value="1"/>
</dbReference>
<evidence type="ECO:0000256" key="2">
    <source>
        <dbReference type="ARBA" id="ARBA00022679"/>
    </source>
</evidence>
<keyword evidence="6" id="KW-0961">Cell wall biogenesis/degradation</keyword>
<dbReference type="InterPro" id="IPR016181">
    <property type="entry name" value="Acyl_CoA_acyltransferase"/>
</dbReference>